<dbReference type="InterPro" id="IPR003661">
    <property type="entry name" value="HisK_dim/P_dom"/>
</dbReference>
<feature type="transmembrane region" description="Helical" evidence="9">
    <location>
        <begin position="106"/>
        <end position="129"/>
    </location>
</feature>
<keyword evidence="9" id="KW-0472">Membrane</keyword>
<evidence type="ECO:0000256" key="6">
    <source>
        <dbReference type="ARBA" id="ARBA00023012"/>
    </source>
</evidence>
<feature type="region of interest" description="Disordered" evidence="8">
    <location>
        <begin position="1054"/>
        <end position="1079"/>
    </location>
</feature>
<comment type="catalytic activity">
    <reaction evidence="1">
        <text>ATP + protein L-histidine = ADP + protein N-phospho-L-histidine.</text>
        <dbReference type="EC" id="2.7.13.3"/>
    </reaction>
</comment>
<dbReference type="PANTHER" id="PTHR43047">
    <property type="entry name" value="TWO-COMPONENT HISTIDINE PROTEIN KINASE"/>
    <property type="match status" value="1"/>
</dbReference>
<feature type="transmembrane region" description="Helical" evidence="9">
    <location>
        <begin position="567"/>
        <end position="585"/>
    </location>
</feature>
<evidence type="ECO:0000256" key="7">
    <source>
        <dbReference type="PROSITE-ProRule" id="PRU00169"/>
    </source>
</evidence>
<evidence type="ECO:0000259" key="11">
    <source>
        <dbReference type="PROSITE" id="PS50110"/>
    </source>
</evidence>
<evidence type="ECO:0000259" key="10">
    <source>
        <dbReference type="PROSITE" id="PS50109"/>
    </source>
</evidence>
<feature type="transmembrane region" description="Helical" evidence="9">
    <location>
        <begin position="605"/>
        <end position="626"/>
    </location>
</feature>
<keyword evidence="9" id="KW-0812">Transmembrane</keyword>
<dbReference type="Proteomes" id="UP000028824">
    <property type="component" value="Unassembled WGS sequence"/>
</dbReference>
<organism evidence="12 13">
    <name type="scientific">Paenirhodobacter enshiensis</name>
    <dbReference type="NCBI Taxonomy" id="1105367"/>
    <lineage>
        <taxon>Bacteria</taxon>
        <taxon>Pseudomonadati</taxon>
        <taxon>Pseudomonadota</taxon>
        <taxon>Alphaproteobacteria</taxon>
        <taxon>Rhodobacterales</taxon>
        <taxon>Rhodobacter group</taxon>
        <taxon>Paenirhodobacter</taxon>
    </lineage>
</organism>
<dbReference type="PANTHER" id="PTHR43047:SF64">
    <property type="entry name" value="HISTIDINE KINASE CONTAINING CHEY-HOMOLOGOUS RECEIVER DOMAIN AND PAS DOMAIN-RELATED"/>
    <property type="match status" value="1"/>
</dbReference>
<keyword evidence="13" id="KW-1185">Reference proteome</keyword>
<dbReference type="RefSeq" id="WP_036637855.1">
    <property type="nucleotide sequence ID" value="NZ_JFZB01000018.1"/>
</dbReference>
<dbReference type="eggNOG" id="COG2205">
    <property type="taxonomic scope" value="Bacteria"/>
</dbReference>
<feature type="transmembrane region" description="Helical" evidence="9">
    <location>
        <begin position="454"/>
        <end position="474"/>
    </location>
</feature>
<dbReference type="Gene3D" id="3.40.50.2300">
    <property type="match status" value="1"/>
</dbReference>
<feature type="transmembrane region" description="Helical" evidence="9">
    <location>
        <begin position="149"/>
        <end position="170"/>
    </location>
</feature>
<dbReference type="CDD" id="cd00082">
    <property type="entry name" value="HisKA"/>
    <property type="match status" value="1"/>
</dbReference>
<feature type="transmembrane region" description="Helical" evidence="9">
    <location>
        <begin position="386"/>
        <end position="404"/>
    </location>
</feature>
<dbReference type="InterPro" id="IPR036890">
    <property type="entry name" value="HATPase_C_sf"/>
</dbReference>
<comment type="caution">
    <text evidence="12">The sequence shown here is derived from an EMBL/GenBank/DDBJ whole genome shotgun (WGS) entry which is preliminary data.</text>
</comment>
<evidence type="ECO:0000313" key="12">
    <source>
        <dbReference type="EMBL" id="KFI25932.1"/>
    </source>
</evidence>
<evidence type="ECO:0000256" key="1">
    <source>
        <dbReference type="ARBA" id="ARBA00000085"/>
    </source>
</evidence>
<evidence type="ECO:0000256" key="3">
    <source>
        <dbReference type="ARBA" id="ARBA00022553"/>
    </source>
</evidence>
<feature type="domain" description="Histidine kinase" evidence="10">
    <location>
        <begin position="678"/>
        <end position="900"/>
    </location>
</feature>
<dbReference type="SUPFAM" id="SSF52172">
    <property type="entry name" value="CheY-like"/>
    <property type="match status" value="1"/>
</dbReference>
<evidence type="ECO:0000256" key="4">
    <source>
        <dbReference type="ARBA" id="ARBA00022679"/>
    </source>
</evidence>
<feature type="modified residue" description="4-aspartylphosphate" evidence="7">
    <location>
        <position position="972"/>
    </location>
</feature>
<feature type="transmembrane region" description="Helical" evidence="9">
    <location>
        <begin position="256"/>
        <end position="281"/>
    </location>
</feature>
<dbReference type="InterPro" id="IPR001789">
    <property type="entry name" value="Sig_transdc_resp-reg_receiver"/>
</dbReference>
<dbReference type="EC" id="2.7.13.3" evidence="2"/>
<dbReference type="PROSITE" id="PS50110">
    <property type="entry name" value="RESPONSE_REGULATORY"/>
    <property type="match status" value="1"/>
</dbReference>
<feature type="transmembrane region" description="Helical" evidence="9">
    <location>
        <begin position="72"/>
        <end position="94"/>
    </location>
</feature>
<dbReference type="STRING" id="1105367.CG50_02865"/>
<dbReference type="Gene3D" id="1.10.4160.10">
    <property type="entry name" value="Hydantoin permease"/>
    <property type="match status" value="1"/>
</dbReference>
<dbReference type="eggNOG" id="COG1457">
    <property type="taxonomic scope" value="Bacteria"/>
</dbReference>
<feature type="transmembrane region" description="Helical" evidence="9">
    <location>
        <begin position="182"/>
        <end position="204"/>
    </location>
</feature>
<reference evidence="12 13" key="1">
    <citation type="submission" date="2014-03" db="EMBL/GenBank/DDBJ databases">
        <title>Genome of Paenirhodobacter enshiensis DW2-9.</title>
        <authorList>
            <person name="Wang D."/>
            <person name="Wang G."/>
        </authorList>
    </citation>
    <scope>NUCLEOTIDE SEQUENCE [LARGE SCALE GENOMIC DNA]</scope>
    <source>
        <strain evidence="12 13">DW2-9</strain>
    </source>
</reference>
<protein>
    <recommendedName>
        <fullName evidence="2">histidine kinase</fullName>
        <ecNumber evidence="2">2.7.13.3</ecNumber>
    </recommendedName>
</protein>
<dbReference type="SMART" id="SM00388">
    <property type="entry name" value="HisKA"/>
    <property type="match status" value="1"/>
</dbReference>
<keyword evidence="3 7" id="KW-0597">Phosphoprotein</keyword>
<feature type="transmembrane region" description="Helical" evidence="9">
    <location>
        <begin position="46"/>
        <end position="66"/>
    </location>
</feature>
<dbReference type="CDD" id="cd16922">
    <property type="entry name" value="HATPase_EvgS-ArcB-TorS-like"/>
    <property type="match status" value="1"/>
</dbReference>
<dbReference type="InterPro" id="IPR005467">
    <property type="entry name" value="His_kinase_dom"/>
</dbReference>
<feature type="transmembrane region" description="Helical" evidence="9">
    <location>
        <begin position="425"/>
        <end position="448"/>
    </location>
</feature>
<dbReference type="SUPFAM" id="SSF55874">
    <property type="entry name" value="ATPase domain of HSP90 chaperone/DNA topoisomerase II/histidine kinase"/>
    <property type="match status" value="1"/>
</dbReference>
<dbReference type="InterPro" id="IPR004358">
    <property type="entry name" value="Sig_transdc_His_kin-like_C"/>
</dbReference>
<name>A0A086XV82_9RHOB</name>
<dbReference type="Pfam" id="PF00072">
    <property type="entry name" value="Response_reg"/>
    <property type="match status" value="1"/>
</dbReference>
<evidence type="ECO:0000313" key="13">
    <source>
        <dbReference type="Proteomes" id="UP000028824"/>
    </source>
</evidence>
<dbReference type="Gene3D" id="3.30.565.10">
    <property type="entry name" value="Histidine kinase-like ATPase, C-terminal domain"/>
    <property type="match status" value="1"/>
</dbReference>
<dbReference type="SMART" id="SM00448">
    <property type="entry name" value="REC"/>
    <property type="match status" value="1"/>
</dbReference>
<evidence type="ECO:0000256" key="5">
    <source>
        <dbReference type="ARBA" id="ARBA00022777"/>
    </source>
</evidence>
<dbReference type="Pfam" id="PF00512">
    <property type="entry name" value="HisKA"/>
    <property type="match status" value="1"/>
</dbReference>
<keyword evidence="9" id="KW-1133">Transmembrane helix</keyword>
<evidence type="ECO:0000256" key="9">
    <source>
        <dbReference type="SAM" id="Phobius"/>
    </source>
</evidence>
<dbReference type="EMBL" id="JFZB01000018">
    <property type="protein sequence ID" value="KFI25932.1"/>
    <property type="molecule type" value="Genomic_DNA"/>
</dbReference>
<dbReference type="PRINTS" id="PR00344">
    <property type="entry name" value="BCTRLSENSOR"/>
</dbReference>
<keyword evidence="6" id="KW-0902">Two-component regulatory system</keyword>
<dbReference type="InterPro" id="IPR003594">
    <property type="entry name" value="HATPase_dom"/>
</dbReference>
<dbReference type="CDD" id="cd17546">
    <property type="entry name" value="REC_hyHK_CKI1_RcsC-like"/>
    <property type="match status" value="1"/>
</dbReference>
<dbReference type="InterPro" id="IPR036097">
    <property type="entry name" value="HisK_dim/P_sf"/>
</dbReference>
<dbReference type="FunFam" id="3.30.565.10:FF:000010">
    <property type="entry name" value="Sensor histidine kinase RcsC"/>
    <property type="match status" value="1"/>
</dbReference>
<keyword evidence="5" id="KW-0418">Kinase</keyword>
<dbReference type="AlphaFoldDB" id="A0A086XV82"/>
<feature type="domain" description="Response regulatory" evidence="11">
    <location>
        <begin position="923"/>
        <end position="1039"/>
    </location>
</feature>
<proteinExistence type="predicted"/>
<dbReference type="PROSITE" id="PS50109">
    <property type="entry name" value="HIS_KIN"/>
    <property type="match status" value="1"/>
</dbReference>
<dbReference type="SMART" id="SM00387">
    <property type="entry name" value="HATPase_c"/>
    <property type="match status" value="1"/>
</dbReference>
<accession>A0A086XV82</accession>
<dbReference type="InterPro" id="IPR011006">
    <property type="entry name" value="CheY-like_superfamily"/>
</dbReference>
<feature type="transmembrane region" description="Helical" evidence="9">
    <location>
        <begin position="216"/>
        <end position="235"/>
    </location>
</feature>
<dbReference type="Gene3D" id="1.10.287.130">
    <property type="match status" value="1"/>
</dbReference>
<sequence>MSRPQRIGHARRAYNKWVADQTLEDFSLRFTATEARKSPFRIGNTALGAIAFLACESIGGTLSLAYGVPNVIVAVIAMTVLTFALGLPVVYHAAKAGVDIDLLSRGAGFGYLGSTITSLIYASFTFVLFSIEASIMSVALTMVWGIPLWLAHMISALVVIPFAAFGVRIISRMQIATQPVWLILQIAPLVYIAVAGHAEIPGWIGFSGHWQGPGAISLLGFGAAFSILLSLLPQIGEQVDYLRFLPPETRHNRARWWAAMLISGPGWVWIGGLKILLGSFLTYLALNAGLSEDRAVQPAEIYNLAFLNLLHSPGVALALTGVFVVVCQVKIDVTNAYAGSIAWSNFFSRLTHSHPGRVVWVVFNVLLALLLMETGVFSIIEGMLSLYANLAVGWMGALVADLMVNKPLGLSPKRIEFKRAHLYDINPVGTGAMALSVAVSTACFFGLFGEAAAALCSLIGLTVAFVAAPAIAWATGGRYYIARRSPDLATTGGKVRCSICENAFEPADMAFCPAYDGPICSLCCTLEGRCHDLCRPGADVASQTEGIARRWLPEGVVQFGMSRLGRFAATLVTFDVIVAAMLGLIHANVTQGMNPAGRATVDGVLWAVFLTLFILSGIAAWLLVLANESRRVAETEFERQAVTLMDEIEAHERTDSALQKAKEAAESANFAKTRYIAGLSHEIRTPLNSILGYAQLLERDTQGSAAQGSGTRGQGVRVIRRSAEHLADLVDGLLDISKIESGTLMLTRDRLRLREMLDQLADMFTLQAQAKGIAFRYQCPDYLPETVLTDAKRLKQILINLLSNAVKFTEAGEVTFTVRYKGHTCLFEIADTGIGIPPEDIERIFKPFERGSSSAARAVPGTGLGLTITKLLTEIMGGEMEFRSSPGTGTTVTVRVLLFAAAPERAETTGGQLICGYAGPSRKVLVVDDDELHLGLMRQLLAPLGFVVTVTPSASEALRLLPGLVPDLAILDVFMPEMNGWELAARIRATWPETRILMLSANAYDRPATEGRSTDGSYDAFLAKPFTEARLLAQIGELLGLAWLHGSDVSGPEPLDLAPAKEAHAPAPGPAPTATDPARDLDELGNLAEIGYVRGIRDKLDAMEAAGFADAGLLARLRAKLDAFDLDGFAAILREDR</sequence>
<gene>
    <name evidence="12" type="ORF">CG50_02865</name>
</gene>
<feature type="transmembrane region" description="Helical" evidence="9">
    <location>
        <begin position="301"/>
        <end position="326"/>
    </location>
</feature>
<evidence type="ECO:0000256" key="2">
    <source>
        <dbReference type="ARBA" id="ARBA00012438"/>
    </source>
</evidence>
<dbReference type="SUPFAM" id="SSF47384">
    <property type="entry name" value="Homodimeric domain of signal transducing histidine kinase"/>
    <property type="match status" value="1"/>
</dbReference>
<feature type="transmembrane region" description="Helical" evidence="9">
    <location>
        <begin position="358"/>
        <end position="380"/>
    </location>
</feature>
<keyword evidence="4" id="KW-0808">Transferase</keyword>
<dbReference type="OrthoDB" id="9801651at2"/>
<dbReference type="GO" id="GO:0000155">
    <property type="term" value="F:phosphorelay sensor kinase activity"/>
    <property type="evidence" value="ECO:0007669"/>
    <property type="project" value="InterPro"/>
</dbReference>
<dbReference type="Pfam" id="PF02518">
    <property type="entry name" value="HATPase_c"/>
    <property type="match status" value="1"/>
</dbReference>
<evidence type="ECO:0000256" key="8">
    <source>
        <dbReference type="SAM" id="MobiDB-lite"/>
    </source>
</evidence>